<dbReference type="Proteomes" id="UP000512167">
    <property type="component" value="Chromosome"/>
</dbReference>
<sequence>MARKKQEASIQVIWLKTIIYGLILLLIIVLFSIAPKRVFYETSSYELATSSIILEEDNLLLYDYKVYGTDQRFQRALSEDVEIVKQDFLDRNEIMAVKIYGEISTVKIYDNYVFLTDPETPTLNIEYYIVKDLEINNIQLSIRSFIMLFEDISILINGVYLGLLLIISISFLLPFSVKLTRNISFIVQRNRYLKSKKN</sequence>
<keyword evidence="1" id="KW-0812">Transmembrane</keyword>
<dbReference type="RefSeq" id="WP_312031220.1">
    <property type="nucleotide sequence ID" value="NZ_CP051151.1"/>
</dbReference>
<evidence type="ECO:0000313" key="2">
    <source>
        <dbReference type="EMBL" id="QLY40387.1"/>
    </source>
</evidence>
<feature type="transmembrane region" description="Helical" evidence="1">
    <location>
        <begin position="154"/>
        <end position="175"/>
    </location>
</feature>
<dbReference type="AlphaFoldDB" id="A0A7L6N537"/>
<keyword evidence="3" id="KW-1185">Reference proteome</keyword>
<proteinExistence type="predicted"/>
<protein>
    <submittedName>
        <fullName evidence="2">Uncharacterized protein</fullName>
    </submittedName>
</protein>
<keyword evidence="1" id="KW-1133">Transmembrane helix</keyword>
<name>A0A7L6N537_9MOLU</name>
<evidence type="ECO:0000313" key="3">
    <source>
        <dbReference type="Proteomes" id="UP000512167"/>
    </source>
</evidence>
<feature type="transmembrane region" description="Helical" evidence="1">
    <location>
        <begin position="12"/>
        <end position="34"/>
    </location>
</feature>
<evidence type="ECO:0000256" key="1">
    <source>
        <dbReference type="SAM" id="Phobius"/>
    </source>
</evidence>
<dbReference type="KEGG" id="tbk:HF295_05735"/>
<dbReference type="EMBL" id="CP051151">
    <property type="protein sequence ID" value="QLY40387.1"/>
    <property type="molecule type" value="Genomic_DNA"/>
</dbReference>
<keyword evidence="1" id="KW-0472">Membrane</keyword>
<organism evidence="2 3">
    <name type="scientific">Hujiaoplasma nucleasis</name>
    <dbReference type="NCBI Taxonomy" id="2725268"/>
    <lineage>
        <taxon>Bacteria</taxon>
        <taxon>Bacillati</taxon>
        <taxon>Mycoplasmatota</taxon>
        <taxon>Mollicutes</taxon>
        <taxon>Candidatus Izemoplasmatales</taxon>
        <taxon>Hujiaoplasmataceae</taxon>
        <taxon>Hujiaoplasma</taxon>
    </lineage>
</organism>
<accession>A0A7L6N537</accession>
<gene>
    <name evidence="2" type="ORF">HF295_05735</name>
</gene>
<reference evidence="2 3" key="1">
    <citation type="submission" date="2020-04" db="EMBL/GenBank/DDBJ databases">
        <authorList>
            <person name="Zheng R.K."/>
            <person name="Sun C.M."/>
        </authorList>
    </citation>
    <scope>NUCLEOTIDE SEQUENCE [LARGE SCALE GENOMIC DNA]</scope>
    <source>
        <strain evidence="3">zrk29</strain>
    </source>
</reference>